<evidence type="ECO:0000256" key="7">
    <source>
        <dbReference type="SAM" id="SignalP"/>
    </source>
</evidence>
<evidence type="ECO:0000256" key="3">
    <source>
        <dbReference type="ARBA" id="ARBA00022729"/>
    </source>
</evidence>
<keyword evidence="5" id="KW-0788">Thiol protease</keyword>
<dbReference type="GeneID" id="120252495"/>
<dbReference type="SMART" id="SM00645">
    <property type="entry name" value="Pept_C1"/>
    <property type="match status" value="1"/>
</dbReference>
<dbReference type="GO" id="GO:0008234">
    <property type="term" value="F:cysteine-type peptidase activity"/>
    <property type="evidence" value="ECO:0007669"/>
    <property type="project" value="UniProtKB-KW"/>
</dbReference>
<keyword evidence="4" id="KW-0378">Hydrolase</keyword>
<keyword evidence="2" id="KW-0645">Protease</keyword>
<dbReference type="PROSITE" id="PS00640">
    <property type="entry name" value="THIOL_PROTEASE_ASN"/>
    <property type="match status" value="1"/>
</dbReference>
<dbReference type="InterPro" id="IPR038765">
    <property type="entry name" value="Papain-like_cys_pep_sf"/>
</dbReference>
<evidence type="ECO:0000256" key="5">
    <source>
        <dbReference type="ARBA" id="ARBA00022807"/>
    </source>
</evidence>
<keyword evidence="10" id="KW-1185">Reference proteome</keyword>
<evidence type="ECO:0000259" key="9">
    <source>
        <dbReference type="SMART" id="SM00848"/>
    </source>
</evidence>
<dbReference type="InterPro" id="IPR000169">
    <property type="entry name" value="Pept_cys_AS"/>
</dbReference>
<dbReference type="Gene3D" id="3.90.70.10">
    <property type="entry name" value="Cysteine proteinases"/>
    <property type="match status" value="1"/>
</dbReference>
<evidence type="ECO:0000256" key="6">
    <source>
        <dbReference type="ARBA" id="ARBA00023157"/>
    </source>
</evidence>
<evidence type="ECO:0000259" key="8">
    <source>
        <dbReference type="SMART" id="SM00645"/>
    </source>
</evidence>
<feature type="chain" id="PRO_5044200602" evidence="7">
    <location>
        <begin position="27"/>
        <end position="346"/>
    </location>
</feature>
<dbReference type="Pfam" id="PF00112">
    <property type="entry name" value="Peptidase_C1"/>
    <property type="match status" value="1"/>
</dbReference>
<dbReference type="GO" id="GO:0006508">
    <property type="term" value="P:proteolysis"/>
    <property type="evidence" value="ECO:0007669"/>
    <property type="project" value="UniProtKB-KW"/>
</dbReference>
<dbReference type="Pfam" id="PF08246">
    <property type="entry name" value="Inhibitor_I29"/>
    <property type="match status" value="1"/>
</dbReference>
<evidence type="ECO:0000256" key="4">
    <source>
        <dbReference type="ARBA" id="ARBA00022801"/>
    </source>
</evidence>
<dbReference type="PRINTS" id="PR00705">
    <property type="entry name" value="PAPAIN"/>
</dbReference>
<dbReference type="InterPro" id="IPR025660">
    <property type="entry name" value="Pept_his_AS"/>
</dbReference>
<keyword evidence="6" id="KW-1015">Disulfide bond</keyword>
<dbReference type="Proteomes" id="UP001515500">
    <property type="component" value="Chromosome 21"/>
</dbReference>
<reference evidence="11" key="1">
    <citation type="submission" date="2025-08" db="UniProtKB">
        <authorList>
            <consortium name="RefSeq"/>
        </authorList>
    </citation>
    <scope>IDENTIFICATION</scope>
</reference>
<keyword evidence="3 7" id="KW-0732">Signal</keyword>
<dbReference type="AlphaFoldDB" id="A0AB40ANL5"/>
<evidence type="ECO:0000313" key="11">
    <source>
        <dbReference type="RefSeq" id="XP_039116600.1"/>
    </source>
</evidence>
<dbReference type="InterPro" id="IPR039417">
    <property type="entry name" value="Peptidase_C1A_papain-like"/>
</dbReference>
<accession>A0AB40ANL5</accession>
<dbReference type="InterPro" id="IPR025661">
    <property type="entry name" value="Pept_asp_AS"/>
</dbReference>
<dbReference type="PROSITE" id="PS00139">
    <property type="entry name" value="THIOL_PROTEASE_CYS"/>
    <property type="match status" value="1"/>
</dbReference>
<dbReference type="InterPro" id="IPR013201">
    <property type="entry name" value="Prot_inhib_I29"/>
</dbReference>
<proteinExistence type="inferred from homology"/>
<name>A0AB40ANL5_DIOCR</name>
<dbReference type="RefSeq" id="XP_039116600.1">
    <property type="nucleotide sequence ID" value="XM_039260666.1"/>
</dbReference>
<feature type="domain" description="Cathepsin propeptide inhibitor" evidence="9">
    <location>
        <begin position="38"/>
        <end position="94"/>
    </location>
</feature>
<feature type="signal peptide" evidence="7">
    <location>
        <begin position="1"/>
        <end position="26"/>
    </location>
</feature>
<sequence length="346" mass="38268">MAFISTLKSSWFALLVLSICISMAASRVLNEKLMIDRHEQWMVKHGKVYKDIAKKQHRFKIFKSNVEYIETFNSGEHTFKLGANHFADMTIEEFKAKYTGFRPSLSNNPLKTSSFKYENVAKVPDSLNWTAKGAVTPVKDQGQCGSCWAFSTVATVEGINKIKNNALVSLSEQELVSCDTKGEVEGCTGGMMDDAFKFIVSNGLATEKSYPYTARDSSCAKFTSVVHITGYEDVPQSNETALLKAVANQPVSIGLLGDNIMFYHSGIVDAGSCVAKNVAELDHAVTAVGYGVENGTKYWLMKNSWGDQWGDSGYVKLVRDGIFKEGTCGLAMYANYPVMHRHKKMD</sequence>
<dbReference type="InterPro" id="IPR013128">
    <property type="entry name" value="Peptidase_C1A"/>
</dbReference>
<protein>
    <submittedName>
        <fullName evidence="11">Senescence-specific cysteine protease SAG39-like</fullName>
    </submittedName>
</protein>
<dbReference type="FunFam" id="3.90.70.10:FF:000067">
    <property type="entry name" value="Senescence-specific cysteine protease"/>
    <property type="match status" value="1"/>
</dbReference>
<organism evidence="10 11">
    <name type="scientific">Dioscorea cayennensis subsp. rotundata</name>
    <name type="common">White Guinea yam</name>
    <name type="synonym">Dioscorea rotundata</name>
    <dbReference type="NCBI Taxonomy" id="55577"/>
    <lineage>
        <taxon>Eukaryota</taxon>
        <taxon>Viridiplantae</taxon>
        <taxon>Streptophyta</taxon>
        <taxon>Embryophyta</taxon>
        <taxon>Tracheophyta</taxon>
        <taxon>Spermatophyta</taxon>
        <taxon>Magnoliopsida</taxon>
        <taxon>Liliopsida</taxon>
        <taxon>Dioscoreales</taxon>
        <taxon>Dioscoreaceae</taxon>
        <taxon>Dioscorea</taxon>
    </lineage>
</organism>
<comment type="similarity">
    <text evidence="1">Belongs to the peptidase C1 family.</text>
</comment>
<evidence type="ECO:0000256" key="1">
    <source>
        <dbReference type="ARBA" id="ARBA00008455"/>
    </source>
</evidence>
<dbReference type="PROSITE" id="PS00639">
    <property type="entry name" value="THIOL_PROTEASE_HIS"/>
    <property type="match status" value="1"/>
</dbReference>
<dbReference type="CDD" id="cd02248">
    <property type="entry name" value="Peptidase_C1A"/>
    <property type="match status" value="1"/>
</dbReference>
<feature type="domain" description="Peptidase C1A papain C-terminal" evidence="8">
    <location>
        <begin position="123"/>
        <end position="338"/>
    </location>
</feature>
<dbReference type="SUPFAM" id="SSF54001">
    <property type="entry name" value="Cysteine proteinases"/>
    <property type="match status" value="1"/>
</dbReference>
<dbReference type="PANTHER" id="PTHR12411">
    <property type="entry name" value="CYSTEINE PROTEASE FAMILY C1-RELATED"/>
    <property type="match status" value="1"/>
</dbReference>
<dbReference type="InterPro" id="IPR000668">
    <property type="entry name" value="Peptidase_C1A_C"/>
</dbReference>
<evidence type="ECO:0000256" key="2">
    <source>
        <dbReference type="ARBA" id="ARBA00022670"/>
    </source>
</evidence>
<evidence type="ECO:0000313" key="10">
    <source>
        <dbReference type="Proteomes" id="UP001515500"/>
    </source>
</evidence>
<gene>
    <name evidence="11" type="primary">LOC120252495</name>
</gene>
<dbReference type="SMART" id="SM00848">
    <property type="entry name" value="Inhibitor_I29"/>
    <property type="match status" value="1"/>
</dbReference>